<organism evidence="5 6">
    <name type="scientific">Strongylocentrotus purpuratus</name>
    <name type="common">Purple sea urchin</name>
    <dbReference type="NCBI Taxonomy" id="7668"/>
    <lineage>
        <taxon>Eukaryota</taxon>
        <taxon>Metazoa</taxon>
        <taxon>Echinodermata</taxon>
        <taxon>Eleutherozoa</taxon>
        <taxon>Echinozoa</taxon>
        <taxon>Echinoidea</taxon>
        <taxon>Euechinoidea</taxon>
        <taxon>Echinacea</taxon>
        <taxon>Camarodonta</taxon>
        <taxon>Echinidea</taxon>
        <taxon>Strongylocentrotidae</taxon>
        <taxon>Strongylocentrotus</taxon>
    </lineage>
</organism>
<evidence type="ECO:0000313" key="6">
    <source>
        <dbReference type="Proteomes" id="UP000007110"/>
    </source>
</evidence>
<reference evidence="6" key="1">
    <citation type="submission" date="2015-02" db="EMBL/GenBank/DDBJ databases">
        <title>Genome sequencing for Strongylocentrotus purpuratus.</title>
        <authorList>
            <person name="Murali S."/>
            <person name="Liu Y."/>
            <person name="Vee V."/>
            <person name="English A."/>
            <person name="Wang M."/>
            <person name="Skinner E."/>
            <person name="Han Y."/>
            <person name="Muzny D.M."/>
            <person name="Worley K.C."/>
            <person name="Gibbs R.A."/>
        </authorList>
    </citation>
    <scope>NUCLEOTIDE SEQUENCE</scope>
</reference>
<dbReference type="KEGG" id="spu:581740"/>
<dbReference type="GO" id="GO:0004518">
    <property type="term" value="F:nuclease activity"/>
    <property type="evidence" value="ECO:0007669"/>
    <property type="project" value="UniProtKB-KW"/>
</dbReference>
<reference evidence="5" key="2">
    <citation type="submission" date="2021-01" db="UniProtKB">
        <authorList>
            <consortium name="EnsemblMetazoa"/>
        </authorList>
    </citation>
    <scope>IDENTIFICATION</scope>
</reference>
<dbReference type="EC" id="3.6.1.-" evidence="2"/>
<dbReference type="GO" id="GO:0034353">
    <property type="term" value="F:mRNA 5'-diphosphatase activity"/>
    <property type="evidence" value="ECO:0000318"/>
    <property type="project" value="GO_Central"/>
</dbReference>
<dbReference type="GO" id="GO:0000166">
    <property type="term" value="F:nucleotide binding"/>
    <property type="evidence" value="ECO:0007669"/>
    <property type="project" value="UniProtKB-KW"/>
</dbReference>
<feature type="compositionally biased region" description="Low complexity" evidence="3">
    <location>
        <begin position="208"/>
        <end position="230"/>
    </location>
</feature>
<keyword evidence="2" id="KW-0378">Hydrolase</keyword>
<dbReference type="GO" id="GO:0003723">
    <property type="term" value="F:RNA binding"/>
    <property type="evidence" value="ECO:0007669"/>
    <property type="project" value="UniProtKB-KW"/>
</dbReference>
<feature type="region of interest" description="Disordered" evidence="3">
    <location>
        <begin position="140"/>
        <end position="231"/>
    </location>
</feature>
<keyword evidence="6" id="KW-1185">Reference proteome</keyword>
<dbReference type="GeneID" id="581740"/>
<keyword evidence="2" id="KW-0694">RNA-binding</keyword>
<dbReference type="InterPro" id="IPR013961">
    <property type="entry name" value="RAI1"/>
</dbReference>
<evidence type="ECO:0000259" key="4">
    <source>
        <dbReference type="Pfam" id="PF08652"/>
    </source>
</evidence>
<dbReference type="OrthoDB" id="5853397at2759"/>
<dbReference type="InParanoid" id="A0A7M7HFX2"/>
<sequence length="450" mass="51492">MASNSPDIEVLGTFSIDERGNYQNDSSQRRFLVETVNDHLQFDLRDGIDDYIAQNQRKVRYASLSSVQDWIHDNMQELTERTILETERGGTRKLNVDFVGSADVFSLLLRACECIDRLEILVRRCNGTYYIESSLRKSQPRRQVAPLAAPAPRPAPPPAPAPAPAPQQFFHRPPTMFPSHFNQRPRFGGGRPVATSRAPRSARESNRTRTSGQSYSRRTSTGSRATTPARNELSEMKYARRKFATSITSTDEGGVPNADEPVNANAKYVVVMKRQFGDHSFILSTDVQAERIDSNQTPPGNYVCIRARRAHLVGKPFTNFKKYKTLEWWSQAYIAGIPEVLCGMRDDRRHEITSVKTFEVKQLPEMSDGFWKPRICRKKFKAYLSDIKTLIQDDNPRVVYRLELPELRLGPGIKDRLQKRKFIFHPPTEEDSVILTDQYRLDVLNIQENN</sequence>
<dbReference type="AlphaFoldDB" id="A0A7M7HFX2"/>
<keyword evidence="2" id="KW-0539">Nucleus</keyword>
<evidence type="ECO:0000313" key="5">
    <source>
        <dbReference type="EnsemblMetazoa" id="XP_011672410"/>
    </source>
</evidence>
<dbReference type="GO" id="GO:0005634">
    <property type="term" value="C:nucleus"/>
    <property type="evidence" value="ECO:0000318"/>
    <property type="project" value="GO_Central"/>
</dbReference>
<dbReference type="GO" id="GO:0046872">
    <property type="term" value="F:metal ion binding"/>
    <property type="evidence" value="ECO:0007669"/>
    <property type="project" value="UniProtKB-KW"/>
</dbReference>
<comment type="cofactor">
    <cofactor evidence="2">
        <name>a divalent metal cation</name>
        <dbReference type="ChEBI" id="CHEBI:60240"/>
    </cofactor>
</comment>
<feature type="compositionally biased region" description="Pro residues" evidence="3">
    <location>
        <begin position="149"/>
        <end position="165"/>
    </location>
</feature>
<dbReference type="GO" id="GO:0005829">
    <property type="term" value="C:cytosol"/>
    <property type="evidence" value="ECO:0000318"/>
    <property type="project" value="GO_Central"/>
</dbReference>
<keyword evidence="2" id="KW-0540">Nuclease</keyword>
<dbReference type="InterPro" id="IPR039039">
    <property type="entry name" value="RAI1-like_fam"/>
</dbReference>
<evidence type="ECO:0000256" key="3">
    <source>
        <dbReference type="SAM" id="MobiDB-lite"/>
    </source>
</evidence>
<dbReference type="GO" id="GO:0000956">
    <property type="term" value="P:nuclear-transcribed mRNA catabolic process"/>
    <property type="evidence" value="ECO:0000318"/>
    <property type="project" value="GO_Central"/>
</dbReference>
<dbReference type="Pfam" id="PF08652">
    <property type="entry name" value="RAI1"/>
    <property type="match status" value="2"/>
</dbReference>
<evidence type="ECO:0000256" key="1">
    <source>
        <dbReference type="ARBA" id="ARBA00006562"/>
    </source>
</evidence>
<comment type="subcellular location">
    <subcellularLocation>
        <location evidence="2">Nucleus</location>
    </subcellularLocation>
</comment>
<feature type="domain" description="RAI1-like" evidence="4">
    <location>
        <begin position="218"/>
        <end position="404"/>
    </location>
</feature>
<keyword evidence="2" id="KW-0547">Nucleotide-binding</keyword>
<accession>A0A7M7HFX2</accession>
<proteinExistence type="inferred from homology"/>
<evidence type="ECO:0000256" key="2">
    <source>
        <dbReference type="RuleBase" id="RU367113"/>
    </source>
</evidence>
<protein>
    <recommendedName>
        <fullName evidence="2">Decapping nuclease</fullName>
        <ecNumber evidence="2">3.6.1.-</ecNumber>
    </recommendedName>
</protein>
<dbReference type="GO" id="GO:0110155">
    <property type="term" value="P:NAD-cap decapping"/>
    <property type="evidence" value="ECO:0000318"/>
    <property type="project" value="GO_Central"/>
</dbReference>
<dbReference type="PANTHER" id="PTHR12395:SF9">
    <property type="entry name" value="DECAPPING AND EXORIBONUCLEASE PROTEIN"/>
    <property type="match status" value="1"/>
</dbReference>
<feature type="domain" description="RAI1-like" evidence="4">
    <location>
        <begin position="10"/>
        <end position="142"/>
    </location>
</feature>
<comment type="function">
    <text evidence="2">Decapping enzyme for NAD-capped RNAs: specifically hydrolyzes the nicotinamide adenine dinucleotide (NAD) cap from a subset of RNAs by removing the entire NAD moiety from the 5'-end of an NAD-capped RNA.</text>
</comment>
<dbReference type="EnsemblMetazoa" id="XM_011674108">
    <property type="protein sequence ID" value="XP_011672410"/>
    <property type="gene ID" value="LOC581740"/>
</dbReference>
<dbReference type="OMA" id="DRRHEIT"/>
<dbReference type="RefSeq" id="XP_011672410.2">
    <property type="nucleotide sequence ID" value="XM_011674108.2"/>
</dbReference>
<dbReference type="Proteomes" id="UP000007110">
    <property type="component" value="Unassembled WGS sequence"/>
</dbReference>
<keyword evidence="2" id="KW-0479">Metal-binding</keyword>
<comment type="similarity">
    <text evidence="1 2">Belongs to the DXO/Dom3Z family.</text>
</comment>
<dbReference type="PANTHER" id="PTHR12395">
    <property type="entry name" value="DOM-3 RELATED"/>
    <property type="match status" value="1"/>
</dbReference>
<name>A0A7M7HFX2_STRPU</name>